<reference evidence="3" key="1">
    <citation type="journal article" date="2019" name="Int. J. Syst. Evol. Microbiol.">
        <title>The Global Catalogue of Microorganisms (GCM) 10K type strain sequencing project: providing services to taxonomists for standard genome sequencing and annotation.</title>
        <authorList>
            <consortium name="The Broad Institute Genomics Platform"/>
            <consortium name="The Broad Institute Genome Sequencing Center for Infectious Disease"/>
            <person name="Wu L."/>
            <person name="Ma J."/>
        </authorList>
    </citation>
    <scope>NUCLEOTIDE SEQUENCE [LARGE SCALE GENOMIC DNA]</scope>
    <source>
        <strain evidence="3">VKM B-3159</strain>
    </source>
</reference>
<keyword evidence="1" id="KW-0732">Signal</keyword>
<feature type="chain" id="PRO_5045607439" evidence="1">
    <location>
        <begin position="27"/>
        <end position="215"/>
    </location>
</feature>
<comment type="caution">
    <text evidence="2">The sequence shown here is derived from an EMBL/GenBank/DDBJ whole genome shotgun (WGS) entry which is preliminary data.</text>
</comment>
<protein>
    <submittedName>
        <fullName evidence="2">Uncharacterized protein</fullName>
    </submittedName>
</protein>
<proteinExistence type="predicted"/>
<keyword evidence="3" id="KW-1185">Reference proteome</keyword>
<sequence>MFAPPNTIVSLLLLSALLQVAQPAWPKNLHEKKSNPSAMPTALQSTKAEMTGHTEALRTLMLALYTQYPEELAKSTQVSAREMTEWVFDGKANWKFDAIRGQQKTEAVSLVLNPEYMGDHILPLIVGLETLLFDAYGAKNEFEIPPERNAQRLQQASCQIQAWQAHFNHPENTGKQIVMFEQKATRNMIADTLAQMIQRLNASIRQAPPLHDMHC</sequence>
<evidence type="ECO:0000256" key="1">
    <source>
        <dbReference type="SAM" id="SignalP"/>
    </source>
</evidence>
<feature type="signal peptide" evidence="1">
    <location>
        <begin position="1"/>
        <end position="26"/>
    </location>
</feature>
<dbReference type="EMBL" id="JAVCAP010000012">
    <property type="protein sequence ID" value="MDP8567402.1"/>
    <property type="molecule type" value="Genomic_DNA"/>
</dbReference>
<evidence type="ECO:0000313" key="2">
    <source>
        <dbReference type="EMBL" id="MDP8567402.1"/>
    </source>
</evidence>
<accession>A0ABT9JS59</accession>
<name>A0ABT9JS59_9PROT</name>
<dbReference type="Proteomes" id="UP001225906">
    <property type="component" value="Unassembled WGS sequence"/>
</dbReference>
<dbReference type="RefSeq" id="WP_306389125.1">
    <property type="nucleotide sequence ID" value="NZ_JAVCAP010000012.1"/>
</dbReference>
<organism evidence="2 3">
    <name type="scientific">Methylophilus aquaticus</name>
    <dbReference type="NCBI Taxonomy" id="1971610"/>
    <lineage>
        <taxon>Bacteria</taxon>
        <taxon>Pseudomonadati</taxon>
        <taxon>Pseudomonadota</taxon>
        <taxon>Betaproteobacteria</taxon>
        <taxon>Nitrosomonadales</taxon>
        <taxon>Methylophilaceae</taxon>
        <taxon>Methylophilus</taxon>
    </lineage>
</organism>
<evidence type="ECO:0000313" key="3">
    <source>
        <dbReference type="Proteomes" id="UP001225906"/>
    </source>
</evidence>
<gene>
    <name evidence="2" type="ORF">Q9291_06035</name>
</gene>